<name>A0A0W7WE84_9RHOB</name>
<dbReference type="PANTHER" id="PTHR11444">
    <property type="entry name" value="ASPARTATEAMMONIA/ARGININOSUCCINATE/ADENYLOSUCCINATE LYASE"/>
    <property type="match status" value="1"/>
</dbReference>
<dbReference type="CDD" id="cd01362">
    <property type="entry name" value="Fumarase_classII"/>
    <property type="match status" value="1"/>
</dbReference>
<dbReference type="InterPro" id="IPR022761">
    <property type="entry name" value="Fumarate_lyase_N"/>
</dbReference>
<evidence type="ECO:0000256" key="4">
    <source>
        <dbReference type="HAMAP-Rule" id="MF_00743"/>
    </source>
</evidence>
<dbReference type="FunFam" id="1.20.200.10:FF:000001">
    <property type="entry name" value="Fumarate hydratase, mitochondrial"/>
    <property type="match status" value="1"/>
</dbReference>
<keyword evidence="4" id="KW-0963">Cytoplasm</keyword>
<dbReference type="InterPro" id="IPR005677">
    <property type="entry name" value="Fum_hydII"/>
</dbReference>
<evidence type="ECO:0000313" key="8">
    <source>
        <dbReference type="Proteomes" id="UP000054396"/>
    </source>
</evidence>
<dbReference type="Gene3D" id="1.20.200.10">
    <property type="entry name" value="Fumarase/aspartase (Central domain)"/>
    <property type="match status" value="1"/>
</dbReference>
<dbReference type="InterPro" id="IPR000362">
    <property type="entry name" value="Fumarate_lyase_fam"/>
</dbReference>
<dbReference type="InterPro" id="IPR018951">
    <property type="entry name" value="Fumarase_C_C"/>
</dbReference>
<dbReference type="GO" id="GO:0006108">
    <property type="term" value="P:malate metabolic process"/>
    <property type="evidence" value="ECO:0007669"/>
    <property type="project" value="TreeGrafter"/>
</dbReference>
<comment type="function">
    <text evidence="4">Involved in the TCA cycle. Catalyzes the stereospecific interconversion of fumarate to L-malate.</text>
</comment>
<comment type="subcellular location">
    <subcellularLocation>
        <location evidence="4">Cytoplasm</location>
    </subcellularLocation>
</comment>
<protein>
    <recommendedName>
        <fullName evidence="4">Fumarate hydratase class II</fullName>
        <shortName evidence="4">Fumarase C</shortName>
        <ecNumber evidence="4">4.2.1.2</ecNumber>
    </recommendedName>
    <alternativeName>
        <fullName evidence="4">Aerobic fumarase</fullName>
    </alternativeName>
    <alternativeName>
        <fullName evidence="4">Iron-independent fumarase</fullName>
    </alternativeName>
</protein>
<dbReference type="HAMAP" id="MF_00743">
    <property type="entry name" value="FumaraseC"/>
    <property type="match status" value="1"/>
</dbReference>
<dbReference type="Gene3D" id="1.10.275.10">
    <property type="entry name" value="Fumarase/aspartase (N-terminal domain)"/>
    <property type="match status" value="1"/>
</dbReference>
<dbReference type="AlphaFoldDB" id="A0A0W7WE84"/>
<dbReference type="GO" id="GO:0005737">
    <property type="term" value="C:cytoplasm"/>
    <property type="evidence" value="ECO:0007669"/>
    <property type="project" value="UniProtKB-SubCell"/>
</dbReference>
<dbReference type="NCBIfam" id="TIGR00979">
    <property type="entry name" value="fumC_II"/>
    <property type="match status" value="1"/>
</dbReference>
<dbReference type="FunFam" id="1.10.275.10:FF:000001">
    <property type="entry name" value="Fumarate hydratase, mitochondrial"/>
    <property type="match status" value="1"/>
</dbReference>
<evidence type="ECO:0000256" key="2">
    <source>
        <dbReference type="ARBA" id="ARBA00022532"/>
    </source>
</evidence>
<accession>A0A0W7WE84</accession>
<dbReference type="Gene3D" id="1.10.40.30">
    <property type="entry name" value="Fumarase/aspartase (C-terminal domain)"/>
    <property type="match status" value="1"/>
</dbReference>
<dbReference type="OrthoDB" id="9802809at2"/>
<comment type="pathway">
    <text evidence="4">Carbohydrate metabolism; tricarboxylic acid cycle; (S)-malate from fumarate: step 1/1.</text>
</comment>
<dbReference type="EMBL" id="LPXO01000022">
    <property type="protein sequence ID" value="KUF08841.1"/>
    <property type="molecule type" value="Genomic_DNA"/>
</dbReference>
<dbReference type="GO" id="GO:0006106">
    <property type="term" value="P:fumarate metabolic process"/>
    <property type="evidence" value="ECO:0007669"/>
    <property type="project" value="InterPro"/>
</dbReference>
<comment type="miscellaneous">
    <text evidence="4">There are 2 substrate-binding sites: the catalytic A site, and the non-catalytic B site that may play a role in the transfer of substrate or product between the active site and the solvent. Alternatively, the B site may bind allosteric effectors.</text>
</comment>
<feature type="binding site" evidence="4">
    <location>
        <position position="187"/>
    </location>
    <ligand>
        <name>substrate</name>
    </ligand>
</feature>
<sequence length="464" mass="49424">MTGTRTETDSFGPLDVPADKYWGAQTQRSILNFPIGWERQPVAIVRALGVIKQACAMANKANGKLDAKIADAIIEAASEVHQGKLDDNFPLVVWQTGSGTQSNMNANEVIGNRAIEILGGTMGSKDPVHPNDHCNMGQSSNDTFPTAMHIATAVTAHEVLLPGLEKLHGALARKVAEFDGIIKIGRTHTQDATPLTLSQEFSGYLHQVAMGIERIKAALPRIYELAQGGTAVGTGLNTQQGWAETVAANMAQITGLPFVTAPNKFEALAAHDAMVEMSGALKTVAASLFKIANDIRLLGSGPRCGLGELILPENEPGSSIMPGKVNPTQCEALTQVCAHVMGNDAAVGFAGSQGHFELNVYKPMMAYNVLQSMQLLGDAASAFTDNLVDGLEANRDRIEKLMRESLMLVTALAPEIGYDNATTVAKTAHKKGTTLKEEAIGLGFVDEETFDRVVRPEQMVGPKA</sequence>
<gene>
    <name evidence="4" type="primary">fumC</name>
    <name evidence="7" type="ORF">AVJ23_20805</name>
</gene>
<feature type="site" description="Important for catalytic activity" evidence="4">
    <location>
        <position position="331"/>
    </location>
</feature>
<dbReference type="STRING" id="1685382.AVJ23_20805"/>
<dbReference type="InterPro" id="IPR024083">
    <property type="entry name" value="Fumarase/histidase_N"/>
</dbReference>
<feature type="domain" description="Fumarate lyase N-terminal" evidence="5">
    <location>
        <begin position="13"/>
        <end position="342"/>
    </location>
</feature>
<dbReference type="SUPFAM" id="SSF48557">
    <property type="entry name" value="L-aspartase-like"/>
    <property type="match status" value="1"/>
</dbReference>
<evidence type="ECO:0000313" key="7">
    <source>
        <dbReference type="EMBL" id="KUF08841.1"/>
    </source>
</evidence>
<feature type="binding site" evidence="4">
    <location>
        <position position="319"/>
    </location>
    <ligand>
        <name>substrate</name>
    </ligand>
</feature>
<dbReference type="PROSITE" id="PS00163">
    <property type="entry name" value="FUMARATE_LYASES"/>
    <property type="match status" value="1"/>
</dbReference>
<dbReference type="UniPathway" id="UPA00223">
    <property type="reaction ID" value="UER01007"/>
</dbReference>
<comment type="catalytic activity">
    <reaction evidence="4">
        <text>(S)-malate = fumarate + H2O</text>
        <dbReference type="Rhea" id="RHEA:12460"/>
        <dbReference type="ChEBI" id="CHEBI:15377"/>
        <dbReference type="ChEBI" id="CHEBI:15589"/>
        <dbReference type="ChEBI" id="CHEBI:29806"/>
        <dbReference type="EC" id="4.2.1.2"/>
    </reaction>
</comment>
<feature type="binding site" evidence="4">
    <location>
        <begin position="139"/>
        <end position="141"/>
    </location>
    <ligand>
        <name>substrate</name>
    </ligand>
</feature>
<dbReference type="PANTHER" id="PTHR11444:SF1">
    <property type="entry name" value="FUMARATE HYDRATASE, MITOCHONDRIAL"/>
    <property type="match status" value="1"/>
</dbReference>
<dbReference type="EC" id="4.2.1.2" evidence="4"/>
<dbReference type="GO" id="GO:0006099">
    <property type="term" value="P:tricarboxylic acid cycle"/>
    <property type="evidence" value="ECO:0007669"/>
    <property type="project" value="UniProtKB-UniRule"/>
</dbReference>
<proteinExistence type="inferred from homology"/>
<feature type="binding site" evidence="4">
    <location>
        <begin position="324"/>
        <end position="326"/>
    </location>
    <ligand>
        <name>substrate</name>
    </ligand>
</feature>
<evidence type="ECO:0000256" key="1">
    <source>
        <dbReference type="ARBA" id="ARBA00009084"/>
    </source>
</evidence>
<dbReference type="PRINTS" id="PR00149">
    <property type="entry name" value="FUMRATELYASE"/>
</dbReference>
<feature type="domain" description="Fumarase C C-terminal" evidence="6">
    <location>
        <begin position="408"/>
        <end position="460"/>
    </location>
</feature>
<keyword evidence="3 4" id="KW-0456">Lyase</keyword>
<dbReference type="InterPro" id="IPR008948">
    <property type="entry name" value="L-Aspartase-like"/>
</dbReference>
<dbReference type="InterPro" id="IPR020557">
    <property type="entry name" value="Fumarate_lyase_CS"/>
</dbReference>
<comment type="similarity">
    <text evidence="1 4">Belongs to the class-II fumarase/aspartase family. Fumarase subfamily.</text>
</comment>
<organism evidence="7 8">
    <name type="scientific">Pseudoponticoccus marisrubri</name>
    <dbReference type="NCBI Taxonomy" id="1685382"/>
    <lineage>
        <taxon>Bacteria</taxon>
        <taxon>Pseudomonadati</taxon>
        <taxon>Pseudomonadota</taxon>
        <taxon>Alphaproteobacteria</taxon>
        <taxon>Rhodobacterales</taxon>
        <taxon>Roseobacteraceae</taxon>
        <taxon>Pseudoponticoccus</taxon>
    </lineage>
</organism>
<comment type="subunit">
    <text evidence="4">Homotetramer.</text>
</comment>
<dbReference type="NCBIfam" id="NF008909">
    <property type="entry name" value="PRK12273.1"/>
    <property type="match status" value="1"/>
</dbReference>
<dbReference type="Pfam" id="PF10415">
    <property type="entry name" value="FumaraseC_C"/>
    <property type="match status" value="1"/>
</dbReference>
<feature type="binding site" evidence="4">
    <location>
        <begin position="98"/>
        <end position="100"/>
    </location>
    <ligand>
        <name>substrate</name>
    </ligand>
</feature>
<reference evidence="7 8" key="1">
    <citation type="submission" date="2015-12" db="EMBL/GenBank/DDBJ databases">
        <authorList>
            <person name="Shamseldin A."/>
            <person name="Moawad H."/>
            <person name="Abd El-Rahim W.M."/>
            <person name="Sadowsky M.J."/>
        </authorList>
    </citation>
    <scope>NUCLEOTIDE SEQUENCE [LARGE SCALE GENOMIC DNA]</scope>
    <source>
        <strain evidence="7 8">SJ5A-1</strain>
    </source>
</reference>
<feature type="binding site" description="in site B" evidence="4">
    <location>
        <begin position="129"/>
        <end position="132"/>
    </location>
    <ligand>
        <name>substrate</name>
    </ligand>
</feature>
<dbReference type="GO" id="GO:0004333">
    <property type="term" value="F:fumarate hydratase activity"/>
    <property type="evidence" value="ECO:0007669"/>
    <property type="project" value="UniProtKB-UniRule"/>
</dbReference>
<evidence type="ECO:0000259" key="5">
    <source>
        <dbReference type="Pfam" id="PF00206"/>
    </source>
</evidence>
<feature type="active site" description="Proton donor/acceptor" evidence="4">
    <location>
        <position position="188"/>
    </location>
</feature>
<comment type="caution">
    <text evidence="7">The sequence shown here is derived from an EMBL/GenBank/DDBJ whole genome shotgun (WGS) entry which is preliminary data.</text>
</comment>
<feature type="active site" evidence="4">
    <location>
        <position position="318"/>
    </location>
</feature>
<dbReference type="Proteomes" id="UP000054396">
    <property type="component" value="Unassembled WGS sequence"/>
</dbReference>
<dbReference type="FunFam" id="1.10.40.30:FF:000002">
    <property type="entry name" value="Fumarate hydratase class II"/>
    <property type="match status" value="1"/>
</dbReference>
<dbReference type="Pfam" id="PF00206">
    <property type="entry name" value="Lyase_1"/>
    <property type="match status" value="1"/>
</dbReference>
<keyword evidence="2 4" id="KW-0816">Tricarboxylic acid cycle</keyword>
<evidence type="ECO:0000256" key="3">
    <source>
        <dbReference type="ARBA" id="ARBA00023239"/>
    </source>
</evidence>
<dbReference type="RefSeq" id="WP_058864158.1">
    <property type="nucleotide sequence ID" value="NZ_LPXO01000022.1"/>
</dbReference>
<evidence type="ECO:0000259" key="6">
    <source>
        <dbReference type="Pfam" id="PF10415"/>
    </source>
</evidence>
<keyword evidence="8" id="KW-1185">Reference proteome</keyword>